<dbReference type="AlphaFoldDB" id="A0A7J6HJC6"/>
<feature type="signal peptide" evidence="2">
    <location>
        <begin position="1"/>
        <end position="22"/>
    </location>
</feature>
<dbReference type="PANTHER" id="PTHR33710">
    <property type="entry name" value="BNAC02G09200D PROTEIN"/>
    <property type="match status" value="1"/>
</dbReference>
<keyword evidence="2" id="KW-0732">Signal</keyword>
<protein>
    <submittedName>
        <fullName evidence="3">Uncharacterized protein</fullName>
    </submittedName>
</protein>
<organism evidence="3 4">
    <name type="scientific">Cannabis sativa</name>
    <name type="common">Hemp</name>
    <name type="synonym">Marijuana</name>
    <dbReference type="NCBI Taxonomy" id="3483"/>
    <lineage>
        <taxon>Eukaryota</taxon>
        <taxon>Viridiplantae</taxon>
        <taxon>Streptophyta</taxon>
        <taxon>Embryophyta</taxon>
        <taxon>Tracheophyta</taxon>
        <taxon>Spermatophyta</taxon>
        <taxon>Magnoliopsida</taxon>
        <taxon>eudicotyledons</taxon>
        <taxon>Gunneridae</taxon>
        <taxon>Pentapetalae</taxon>
        <taxon>rosids</taxon>
        <taxon>fabids</taxon>
        <taxon>Rosales</taxon>
        <taxon>Cannabaceae</taxon>
        <taxon>Cannabis</taxon>
    </lineage>
</organism>
<comment type="caution">
    <text evidence="3">The sequence shown here is derived from an EMBL/GenBank/DDBJ whole genome shotgun (WGS) entry which is preliminary data.</text>
</comment>
<evidence type="ECO:0000256" key="2">
    <source>
        <dbReference type="SAM" id="SignalP"/>
    </source>
</evidence>
<dbReference type="SUPFAM" id="SSF56219">
    <property type="entry name" value="DNase I-like"/>
    <property type="match status" value="1"/>
</dbReference>
<accession>A0A7J6HJC6</accession>
<evidence type="ECO:0000313" key="3">
    <source>
        <dbReference type="EMBL" id="KAF4394560.1"/>
    </source>
</evidence>
<evidence type="ECO:0000313" key="4">
    <source>
        <dbReference type="Proteomes" id="UP000525078"/>
    </source>
</evidence>
<dbReference type="EMBL" id="JAATIP010000010">
    <property type="protein sequence ID" value="KAF4394560.1"/>
    <property type="molecule type" value="Genomic_DNA"/>
</dbReference>
<evidence type="ECO:0000256" key="1">
    <source>
        <dbReference type="SAM" id="MobiDB-lite"/>
    </source>
</evidence>
<feature type="chain" id="PRO_5029657586" evidence="2">
    <location>
        <begin position="23"/>
        <end position="231"/>
    </location>
</feature>
<dbReference type="Proteomes" id="UP000525078">
    <property type="component" value="Unassembled WGS sequence"/>
</dbReference>
<proteinExistence type="predicted"/>
<name>A0A7J6HJC6_CANSA</name>
<reference evidence="3 4" key="1">
    <citation type="journal article" date="2020" name="bioRxiv">
        <title>Sequence and annotation of 42 cannabis genomes reveals extensive copy number variation in cannabinoid synthesis and pathogen resistance genes.</title>
        <authorList>
            <person name="Mckernan K.J."/>
            <person name="Helbert Y."/>
            <person name="Kane L.T."/>
            <person name="Ebling H."/>
            <person name="Zhang L."/>
            <person name="Liu B."/>
            <person name="Eaton Z."/>
            <person name="Mclaughlin S."/>
            <person name="Kingan S."/>
            <person name="Baybayan P."/>
            <person name="Concepcion G."/>
            <person name="Jordan M."/>
            <person name="Riva A."/>
            <person name="Barbazuk W."/>
            <person name="Harkins T."/>
        </authorList>
    </citation>
    <scope>NUCLEOTIDE SEQUENCE [LARGE SCALE GENOMIC DNA]</scope>
    <source>
        <strain evidence="4">cv. Jamaican Lion 4</strain>
        <tissue evidence="3">Leaf</tissue>
    </source>
</reference>
<dbReference type="PANTHER" id="PTHR33710:SF83">
    <property type="entry name" value="ENDONUCLEASE_EXONUCLEASE_PHOSPHATASE DOMAIN-CONTAINING PROTEIN"/>
    <property type="match status" value="1"/>
</dbReference>
<gene>
    <name evidence="3" type="ORF">F8388_020385</name>
</gene>
<dbReference type="InterPro" id="IPR036691">
    <property type="entry name" value="Endo/exonu/phosph_ase_sf"/>
</dbReference>
<sequence>MSSNKLWISVFWWITWLNKRHGGAQVQERLDRYFCNQGRHDLFPSVKVINVDLFHSDHRPIVATLENIIRLRSNDKKRSFRFKTHWLKDATCHEIVNKTWLSPDFPLASQDKTQKQLDDLLSVSAPLVRMDEVKRLEVKLKDLFSREECYWKLPVESGISNIEARITPTECSVMVSDLIGVDESWDIHTLSQYFLRLDINVILVGSAGLGQGQTRRGDERLAEDGGPACVG</sequence>
<feature type="region of interest" description="Disordered" evidence="1">
    <location>
        <begin position="209"/>
        <end position="231"/>
    </location>
</feature>